<keyword evidence="6" id="KW-0732">Signal</keyword>
<keyword evidence="12" id="KW-1185">Reference proteome</keyword>
<dbReference type="InterPro" id="IPR013783">
    <property type="entry name" value="Ig-like_fold"/>
</dbReference>
<evidence type="ECO:0000313" key="11">
    <source>
        <dbReference type="EMBL" id="MBD1398985.1"/>
    </source>
</evidence>
<dbReference type="InterPro" id="IPR034058">
    <property type="entry name" value="TagA/B/C/D_pept_dom"/>
</dbReference>
<dbReference type="Pfam" id="PF00082">
    <property type="entry name" value="Peptidase_S8"/>
    <property type="match status" value="1"/>
</dbReference>
<feature type="active site" description="Charge relay system" evidence="5">
    <location>
        <position position="161"/>
    </location>
</feature>
<evidence type="ECO:0000259" key="10">
    <source>
        <dbReference type="Pfam" id="PF20009"/>
    </source>
</evidence>
<dbReference type="PANTHER" id="PTHR43399">
    <property type="entry name" value="SUBTILISIN-RELATED"/>
    <property type="match status" value="1"/>
</dbReference>
<evidence type="ECO:0000259" key="7">
    <source>
        <dbReference type="Pfam" id="PF00082"/>
    </source>
</evidence>
<comment type="similarity">
    <text evidence="1 5">Belongs to the peptidase S8 family.</text>
</comment>
<evidence type="ECO:0000256" key="4">
    <source>
        <dbReference type="ARBA" id="ARBA00022825"/>
    </source>
</evidence>
<dbReference type="InterPro" id="IPR026444">
    <property type="entry name" value="Secre_tail"/>
</dbReference>
<dbReference type="InterPro" id="IPR044023">
    <property type="entry name" value="Ig_7"/>
</dbReference>
<dbReference type="PANTHER" id="PTHR43399:SF4">
    <property type="entry name" value="CELL WALL-ASSOCIATED PROTEASE"/>
    <property type="match status" value="1"/>
</dbReference>
<feature type="active site" description="Charge relay system" evidence="5">
    <location>
        <position position="134"/>
    </location>
</feature>
<dbReference type="SUPFAM" id="SSF49299">
    <property type="entry name" value="PKD domain"/>
    <property type="match status" value="1"/>
</dbReference>
<feature type="domain" description="GEVED" evidence="10">
    <location>
        <begin position="665"/>
        <end position="742"/>
    </location>
</feature>
<evidence type="ECO:0000256" key="2">
    <source>
        <dbReference type="ARBA" id="ARBA00022670"/>
    </source>
</evidence>
<accession>A0ABR7XL35</accession>
<dbReference type="InterPro" id="IPR000209">
    <property type="entry name" value="Peptidase_S8/S53_dom"/>
</dbReference>
<feature type="domain" description="Ig-like" evidence="9">
    <location>
        <begin position="863"/>
        <end position="919"/>
    </location>
</feature>
<dbReference type="EMBL" id="JACXAJ010000013">
    <property type="protein sequence ID" value="MBD1398985.1"/>
    <property type="molecule type" value="Genomic_DNA"/>
</dbReference>
<feature type="signal peptide" evidence="6">
    <location>
        <begin position="1"/>
        <end position="22"/>
    </location>
</feature>
<dbReference type="Pfam" id="PF19081">
    <property type="entry name" value="Ig_7"/>
    <property type="match status" value="2"/>
</dbReference>
<evidence type="ECO:0000256" key="5">
    <source>
        <dbReference type="PROSITE-ProRule" id="PRU01240"/>
    </source>
</evidence>
<keyword evidence="3 5" id="KW-0378">Hydrolase</keyword>
<reference evidence="11 12" key="1">
    <citation type="submission" date="2020-09" db="EMBL/GenBank/DDBJ databases">
        <title>Genome sequencing and assembly of Pontibacter sp.</title>
        <authorList>
            <person name="Chhetri G."/>
        </authorList>
    </citation>
    <scope>NUCLEOTIDE SEQUENCE [LARGE SCALE GENOMIC DNA]</scope>
    <source>
        <strain evidence="11 12">JH31</strain>
    </source>
</reference>
<dbReference type="Pfam" id="PF18962">
    <property type="entry name" value="Por_Secre_tail"/>
    <property type="match status" value="1"/>
</dbReference>
<evidence type="ECO:0000256" key="3">
    <source>
        <dbReference type="ARBA" id="ARBA00022801"/>
    </source>
</evidence>
<evidence type="ECO:0000256" key="6">
    <source>
        <dbReference type="SAM" id="SignalP"/>
    </source>
</evidence>
<protein>
    <submittedName>
        <fullName evidence="11">S8 family serine peptidase</fullName>
    </submittedName>
</protein>
<dbReference type="Gene3D" id="2.60.120.380">
    <property type="match status" value="1"/>
</dbReference>
<feature type="chain" id="PRO_5045911384" evidence="6">
    <location>
        <begin position="23"/>
        <end position="1734"/>
    </location>
</feature>
<dbReference type="Gene3D" id="2.60.40.740">
    <property type="match status" value="1"/>
</dbReference>
<gene>
    <name evidence="11" type="ORF">H9Q13_17585</name>
</gene>
<dbReference type="InterPro" id="IPR008979">
    <property type="entry name" value="Galactose-bd-like_sf"/>
</dbReference>
<keyword evidence="2 5" id="KW-0645">Protease</keyword>
<dbReference type="InterPro" id="IPR051048">
    <property type="entry name" value="Peptidase_S8/S53_subtilisin"/>
</dbReference>
<dbReference type="Proteomes" id="UP000625551">
    <property type="component" value="Unassembled WGS sequence"/>
</dbReference>
<dbReference type="Gene3D" id="2.60.40.10">
    <property type="entry name" value="Immunoglobulins"/>
    <property type="match status" value="2"/>
</dbReference>
<dbReference type="Pfam" id="PF20009">
    <property type="entry name" value="GEVED"/>
    <property type="match status" value="1"/>
</dbReference>
<dbReference type="SUPFAM" id="SSF49785">
    <property type="entry name" value="Galactose-binding domain-like"/>
    <property type="match status" value="1"/>
</dbReference>
<feature type="active site" description="Charge relay system" evidence="5">
    <location>
        <position position="393"/>
    </location>
</feature>
<comment type="caution">
    <text evidence="11">The sequence shown here is derived from an EMBL/GenBank/DDBJ whole genome shotgun (WGS) entry which is preliminary data.</text>
</comment>
<dbReference type="CDD" id="cd04842">
    <property type="entry name" value="Peptidases_S8_Kp43_protease"/>
    <property type="match status" value="1"/>
</dbReference>
<keyword evidence="4 5" id="KW-0720">Serine protease</keyword>
<evidence type="ECO:0000259" key="8">
    <source>
        <dbReference type="Pfam" id="PF18962"/>
    </source>
</evidence>
<feature type="domain" description="Ig-like" evidence="9">
    <location>
        <begin position="1248"/>
        <end position="1311"/>
    </location>
</feature>
<proteinExistence type="inferred from homology"/>
<dbReference type="RefSeq" id="WP_191185113.1">
    <property type="nucleotide sequence ID" value="NZ_JACXAJ010000013.1"/>
</dbReference>
<evidence type="ECO:0000259" key="9">
    <source>
        <dbReference type="Pfam" id="PF19081"/>
    </source>
</evidence>
<dbReference type="NCBIfam" id="TIGR04183">
    <property type="entry name" value="Por_Secre_tail"/>
    <property type="match status" value="1"/>
</dbReference>
<dbReference type="InterPro" id="IPR045474">
    <property type="entry name" value="GEVED"/>
</dbReference>
<dbReference type="InterPro" id="IPR023828">
    <property type="entry name" value="Peptidase_S8_Ser-AS"/>
</dbReference>
<dbReference type="InterPro" id="IPR036852">
    <property type="entry name" value="Peptidase_S8/S53_dom_sf"/>
</dbReference>
<feature type="domain" description="Secretion system C-terminal sorting" evidence="8">
    <location>
        <begin position="1657"/>
        <end position="1732"/>
    </location>
</feature>
<dbReference type="PROSITE" id="PS00138">
    <property type="entry name" value="SUBTILASE_SER"/>
    <property type="match status" value="1"/>
</dbReference>
<dbReference type="SUPFAM" id="SSF52743">
    <property type="entry name" value="Subtilisin-like"/>
    <property type="match status" value="1"/>
</dbReference>
<dbReference type="PROSITE" id="PS51892">
    <property type="entry name" value="SUBTILASE"/>
    <property type="match status" value="1"/>
</dbReference>
<organism evidence="11 12">
    <name type="scientific">Pontibacter aquaedesilientis</name>
    <dbReference type="NCBI Taxonomy" id="2766980"/>
    <lineage>
        <taxon>Bacteria</taxon>
        <taxon>Pseudomonadati</taxon>
        <taxon>Bacteroidota</taxon>
        <taxon>Cytophagia</taxon>
        <taxon>Cytophagales</taxon>
        <taxon>Hymenobacteraceae</taxon>
        <taxon>Pontibacter</taxon>
    </lineage>
</organism>
<sequence>MRNRMLSMAAVILCMTAAPVLAQKPNAKGQEQATNKAALQSIHNEIAPKAKSNKEHALQLARQKNWVVRHVEENGTVISLEGVDERGFPIHYITENNTRAAASVKTDQVWPGGGTGLNLSGSSDALRGKLGVWDGGAVRLSHQELLGRVTQRDGATAISDHAVHVSGTMIASGVNPLAKGMSFGARNLQAWDFSNDTPEMAAAAHELLISNHSYGTIAGWYYNTGRAGTATNPFWEFRANPNVSTTEDYNFGYYNSAAQLWDQIAYNAPYYLMVKSAGNNRNQTGPAVGQPYWKLNSTGAWVLEAQRQAGISSNNGYDIIATYGNAKNILTVGAVEPIANGYKTAADVKISSFSSWGPTDDGRIKPDIVGNGVGLLSSVGTADDAYSSMNGTSMSAPNVSGSLNLLQEHYHNKSGEFMRAATLKGLAIHTADEAGTTPGPDYVYGWGLLNIEKAARMISNSGNNLINERTLAQGETYTFNVTASGAGPLMVTISWTDVEGQVISVGPSALNNRSPRLVNDLDVRVSKGLTTYMPWVMDPANPALAASFGDNFRDNVEQVYIANAVPGENYTITIRHKGTLVNGPQAYSLLVSGIGGSAYCASSALSNADSKITQFTLGALSNTPAAGCSASADYTNLTANLEIGQTVPLSLTLGTCGADNNKVGKVYIDWNNDGDFEDEGELVATTGVVNNTQTYTSTVTVPTSVQEGNISRMRVVLVETTNPNDVSACGTYGKGETHDYRVRFLAASKDVGITAVMFPLQGFCANPAQNVEVVIRNFGTAAQSNIPVTVGISNSNGQVATLTGTYTATISSNSEARFFLPGTFNAAANTSYTFTAATALTNDQNAGNNRLVQVLSTSSPTDAPVASATVCGSGPTVLRASGNGTVFWYDAMTGGNLVTIGKEATLENATVNKTYYAALNDFSGTVPAASPTSGGAMSSFTNGRMYFDAEIPFILDKATINVGTGGTMTVDLLDKDLSGNVIASTVITVVPGVNEYILNLPIPTAGKNYTLMVSAFGGGATAYRNNTTNAAAYPFTIPNVVSFTGNNASTPTAFYYFLYNMKVKATGCASPRVAVTTTAAPATVAAITPAGPAEFCVGGSVVLNANTGSGLSYTWRKDGKMIENATAATYEATASGNYTVTVTAANGCPQTSQAVAVTVNPLPPTAVSISKNFGFGICPGQDFTLELRAETGGQSEGYTYQWTRNGAPIANAAGATYMASTSGNYTVSVTTPCGTTTATPVAVNNDVATVTAPAGEICGTSGSANLAAQTNAGKLYWFDAATEGTLLHIGETFATPVLTQNTTYYVAASNETVGNLGSKNHSVNGGHTSFTGGRMYFDAQVPFVLQKSTINVATAGTMTVVLLDKDLSNTVIASTTINVVPGVREYDLNLLVPAAGKNYGIQVSAFGGGATAYRNNTTNSAVYPYTLPGIASITGNNQTAPSSFYYFLYDWQVSAASCSTAPRVSVPVTLTPATVAGTLSTSAESVCYGSNGGTITLSGQTGSLVRWEASTAGASWTTVEGSATTLQFLNLTQTTSYRALVRNGGCSEVYTAAVTVTVNALPVAAISVSEANKFGFVTLTASPAGQGNKYLWSNGETKASISVRPGNHTYTVTVTDGNGCSATSAPAKAIPMPNAHSVHYALAGEQEMQDGLSLKAYPNPSAGRFTISFTAEETGKVSVRLVNAVGQVMLEDTQNSFSGHYEQQVNMANAPKGVYILQVSLQNRTITRKVVIQH</sequence>
<name>A0ABR7XL35_9BACT</name>
<evidence type="ECO:0000313" key="12">
    <source>
        <dbReference type="Proteomes" id="UP000625551"/>
    </source>
</evidence>
<dbReference type="Gene3D" id="3.40.50.200">
    <property type="entry name" value="Peptidase S8/S53 domain"/>
    <property type="match status" value="1"/>
</dbReference>
<feature type="domain" description="Peptidase S8/S53" evidence="7">
    <location>
        <begin position="149"/>
        <end position="447"/>
    </location>
</feature>
<dbReference type="InterPro" id="IPR035986">
    <property type="entry name" value="PKD_dom_sf"/>
</dbReference>
<evidence type="ECO:0000256" key="1">
    <source>
        <dbReference type="ARBA" id="ARBA00011073"/>
    </source>
</evidence>